<reference evidence="1 2" key="1">
    <citation type="submission" date="2014-08" db="EMBL/GenBank/DDBJ databases">
        <title>Complete genome of a marine bacteria Jeotgalibacillus malaysiensis.</title>
        <authorList>
            <person name="Yaakop A.S."/>
            <person name="Chan K.-G."/>
            <person name="Goh K.M."/>
        </authorList>
    </citation>
    <scope>NUCLEOTIDE SEQUENCE [LARGE SCALE GENOMIC DNA]</scope>
    <source>
        <strain evidence="1 2">D5</strain>
        <plasmid evidence="2">Plasmid</plasmid>
    </source>
</reference>
<sequence>MGKQTFEQYGEVMKEINGKYFEGIRSSFRYVDESDVLPISRGGLQKEIEFRMEDNRSFGLVAKLGKFTKEKEDPATLEVFVRIREDGHWKDYFDGVLVKEHGQEARLIAEAAKPLISKLQELLAGTDILLVDQTNFPLDRWEVIQKDRTELERCKRLYALSFM</sequence>
<keyword evidence="1" id="KW-0614">Plasmid</keyword>
<dbReference type="Proteomes" id="UP000031449">
    <property type="component" value="Plasmid unnamed"/>
</dbReference>
<evidence type="ECO:0000313" key="2">
    <source>
        <dbReference type="Proteomes" id="UP000031449"/>
    </source>
</evidence>
<organism evidence="1 2">
    <name type="scientific">Jeotgalibacillus malaysiensis</name>
    <dbReference type="NCBI Taxonomy" id="1508404"/>
    <lineage>
        <taxon>Bacteria</taxon>
        <taxon>Bacillati</taxon>
        <taxon>Bacillota</taxon>
        <taxon>Bacilli</taxon>
        <taxon>Bacillales</taxon>
        <taxon>Caryophanaceae</taxon>
        <taxon>Jeotgalibacillus</taxon>
    </lineage>
</organism>
<gene>
    <name evidence="1" type="ORF">JMA_38430</name>
</gene>
<dbReference type="AlphaFoldDB" id="A0A0B5ASR0"/>
<dbReference type="KEGG" id="jeo:JMA_38430"/>
<dbReference type="BioCyc" id="JESP1508404:G14D9-13127-MONOMER"/>
<dbReference type="HOGENOM" id="CLU_1624891_0_0_9"/>
<name>A0A0B5ASR0_9BACL</name>
<geneLocation type="plasmid" evidence="2"/>
<evidence type="ECO:0000313" key="1">
    <source>
        <dbReference type="EMBL" id="AJD93161.1"/>
    </source>
</evidence>
<accession>A0A0B5ASR0</accession>
<proteinExistence type="predicted"/>
<dbReference type="EMBL" id="CP009417">
    <property type="protein sequence ID" value="AJD93161.1"/>
    <property type="molecule type" value="Genomic_DNA"/>
</dbReference>
<keyword evidence="2" id="KW-1185">Reference proteome</keyword>
<protein>
    <submittedName>
        <fullName evidence="1">Uncharacterized protein</fullName>
    </submittedName>
</protein>